<name>A0A6M3KQK0_9ZZZZ</name>
<protein>
    <submittedName>
        <fullName evidence="1">Uncharacterized protein</fullName>
    </submittedName>
</protein>
<gene>
    <name evidence="1" type="ORF">MM415A00229_0028</name>
</gene>
<evidence type="ECO:0000313" key="1">
    <source>
        <dbReference type="EMBL" id="QJA84080.1"/>
    </source>
</evidence>
<reference evidence="1" key="1">
    <citation type="submission" date="2020-03" db="EMBL/GenBank/DDBJ databases">
        <title>The deep terrestrial virosphere.</title>
        <authorList>
            <person name="Holmfeldt K."/>
            <person name="Nilsson E."/>
            <person name="Simone D."/>
            <person name="Lopez-Fernandez M."/>
            <person name="Wu X."/>
            <person name="de Brujin I."/>
            <person name="Lundin D."/>
            <person name="Andersson A."/>
            <person name="Bertilsson S."/>
            <person name="Dopson M."/>
        </authorList>
    </citation>
    <scope>NUCLEOTIDE SEQUENCE</scope>
    <source>
        <strain evidence="1">MM415A00229</strain>
    </source>
</reference>
<dbReference type="EMBL" id="MT142523">
    <property type="protein sequence ID" value="QJA84080.1"/>
    <property type="molecule type" value="Genomic_DNA"/>
</dbReference>
<organism evidence="1">
    <name type="scientific">viral metagenome</name>
    <dbReference type="NCBI Taxonomy" id="1070528"/>
    <lineage>
        <taxon>unclassified sequences</taxon>
        <taxon>metagenomes</taxon>
        <taxon>organismal metagenomes</taxon>
    </lineage>
</organism>
<dbReference type="AlphaFoldDB" id="A0A6M3KQK0"/>
<proteinExistence type="predicted"/>
<sequence length="576" mass="61711">MPLDSLLLGTGTGWSAEYKGALGTLKAALDIGTINPYLDPDVKVGGPLAVTNYPVPDFNSINSEIATHFNNIDFLEPDADWNTVLHSILTNLTGTNPDYPTTYFSPTAPDDLASTMNTVLANALKSAYKTAISATVGADEYDSLTASALDKSGEALTDANTTSSGNLATMYGLLGSIKTPAKEIADLYIPEAITDADAQREANLSSGDLINDRSDAETATGAVSVNARTDLLIILDAFVADLNTKIPTMLEQALSTAQTLVASTPIDNLVDAFETKSLPEHLRSVNRLSAGMADINAVNSSAFILGMTMLESDRTQVIADYRAKLVADIFPKVFEMFSGVFTTIVSQTLSAYTAQFAERMQMTRYVSDKRVGTFLQVFDSYIKTALTTLAEISQTHRVNVPSQTQIYQSMLVSGLETLKSAMMTHVNTYIGERVQQKSLQNSMFQGGISDVLQSRLNKFLLQKDAMAFDTELNRVQHVAYNEAWNMQERYATEGKIWPWKKWQYMANAVAAAGSGVMVPDKPNPWTSMLGGAISLGLAGASVAKDSNAPGWGVGAAGLAGAVLGGWAGDTSARWGG</sequence>
<accession>A0A6M3KQK0</accession>